<dbReference type="SUPFAM" id="SSF53474">
    <property type="entry name" value="alpha/beta-Hydrolases"/>
    <property type="match status" value="1"/>
</dbReference>
<organism evidence="3 4">
    <name type="scientific">Paraconexibacter algicola</name>
    <dbReference type="NCBI Taxonomy" id="2133960"/>
    <lineage>
        <taxon>Bacteria</taxon>
        <taxon>Bacillati</taxon>
        <taxon>Actinomycetota</taxon>
        <taxon>Thermoleophilia</taxon>
        <taxon>Solirubrobacterales</taxon>
        <taxon>Paraconexibacteraceae</taxon>
        <taxon>Paraconexibacter</taxon>
    </lineage>
</organism>
<dbReference type="Proteomes" id="UP000240739">
    <property type="component" value="Unassembled WGS sequence"/>
</dbReference>
<proteinExistence type="predicted"/>
<dbReference type="Pfam" id="PF00561">
    <property type="entry name" value="Abhydrolase_1"/>
    <property type="match status" value="1"/>
</dbReference>
<dbReference type="PRINTS" id="PR00412">
    <property type="entry name" value="EPOXHYDRLASE"/>
</dbReference>
<dbReference type="PANTHER" id="PTHR43329">
    <property type="entry name" value="EPOXIDE HYDROLASE"/>
    <property type="match status" value="1"/>
</dbReference>
<protein>
    <submittedName>
        <fullName evidence="3">Alpha/beta hydrolase</fullName>
    </submittedName>
</protein>
<dbReference type="InterPro" id="IPR029058">
    <property type="entry name" value="AB_hydrolase_fold"/>
</dbReference>
<keyword evidence="1 3" id="KW-0378">Hydrolase</keyword>
<evidence type="ECO:0000313" key="4">
    <source>
        <dbReference type="Proteomes" id="UP000240739"/>
    </source>
</evidence>
<comment type="caution">
    <text evidence="3">The sequence shown here is derived from an EMBL/GenBank/DDBJ whole genome shotgun (WGS) entry which is preliminary data.</text>
</comment>
<evidence type="ECO:0000313" key="3">
    <source>
        <dbReference type="EMBL" id="PTL56101.1"/>
    </source>
</evidence>
<dbReference type="OrthoDB" id="2987348at2"/>
<dbReference type="InterPro" id="IPR000639">
    <property type="entry name" value="Epox_hydrolase-like"/>
</dbReference>
<dbReference type="RefSeq" id="WP_107569820.1">
    <property type="nucleotide sequence ID" value="NZ_PYYB01000002.1"/>
</dbReference>
<evidence type="ECO:0000259" key="2">
    <source>
        <dbReference type="Pfam" id="PF00561"/>
    </source>
</evidence>
<reference evidence="3 4" key="1">
    <citation type="submission" date="2018-03" db="EMBL/GenBank/DDBJ databases">
        <title>Aquarubrobacter algicola gen. nov., sp. nov., a novel actinobacterium isolated from shallow eutrophic lake during the end of cyanobacterial harmful algal blooms.</title>
        <authorList>
            <person name="Chun S.J."/>
        </authorList>
    </citation>
    <scope>NUCLEOTIDE SEQUENCE [LARGE SCALE GENOMIC DNA]</scope>
    <source>
        <strain evidence="3 4">Seoho-28</strain>
    </source>
</reference>
<accession>A0A2T4UE98</accession>
<dbReference type="InterPro" id="IPR000073">
    <property type="entry name" value="AB_hydrolase_1"/>
</dbReference>
<feature type="domain" description="AB hydrolase-1" evidence="2">
    <location>
        <begin position="34"/>
        <end position="280"/>
    </location>
</feature>
<sequence length="302" mass="32733">MRAPEPIAVDLPGLRLHALTWAPAGAAADAPLAILVHGYPDAPSTWRHLGPRLAARGYRVVAPYTRGYGPTGPAPDGRYLVEDLAGDLLALHAALDGDDRAVLVGHDWGAVQVWAVTARDPGRFARHVALSIPPPAALLRPLTHAPRDLRLGLRQSRRSWYFLYNQLPFVERTLLHRMIPALWRSWSPGYDATEDLAHVRAALATRAQREAALAYYRQNLTRGFARLFGLRAGAPVLSLHGQDDGCMLAAIGERAQDLLAPGSRFAVVPGAGHWLHLERPDEIGALVDAWLDGPPPGGAATR</sequence>
<dbReference type="GO" id="GO:0016787">
    <property type="term" value="F:hydrolase activity"/>
    <property type="evidence" value="ECO:0007669"/>
    <property type="project" value="UniProtKB-KW"/>
</dbReference>
<dbReference type="Gene3D" id="3.40.50.1820">
    <property type="entry name" value="alpha/beta hydrolase"/>
    <property type="match status" value="1"/>
</dbReference>
<keyword evidence="4" id="KW-1185">Reference proteome</keyword>
<dbReference type="EMBL" id="PYYB01000002">
    <property type="protein sequence ID" value="PTL56101.1"/>
    <property type="molecule type" value="Genomic_DNA"/>
</dbReference>
<name>A0A2T4UE98_9ACTN</name>
<gene>
    <name evidence="3" type="ORF">C7Y72_13970</name>
</gene>
<dbReference type="AlphaFoldDB" id="A0A2T4UE98"/>
<evidence type="ECO:0000256" key="1">
    <source>
        <dbReference type="ARBA" id="ARBA00022801"/>
    </source>
</evidence>